<dbReference type="AlphaFoldDB" id="X0RYA1"/>
<organism evidence="1">
    <name type="scientific">marine sediment metagenome</name>
    <dbReference type="NCBI Taxonomy" id="412755"/>
    <lineage>
        <taxon>unclassified sequences</taxon>
        <taxon>metagenomes</taxon>
        <taxon>ecological metagenomes</taxon>
    </lineage>
</organism>
<reference evidence="1" key="1">
    <citation type="journal article" date="2014" name="Front. Microbiol.">
        <title>High frequency of phylogenetically diverse reductive dehalogenase-homologous genes in deep subseafloor sedimentary metagenomes.</title>
        <authorList>
            <person name="Kawai M."/>
            <person name="Futagami T."/>
            <person name="Toyoda A."/>
            <person name="Takaki Y."/>
            <person name="Nishi S."/>
            <person name="Hori S."/>
            <person name="Arai W."/>
            <person name="Tsubouchi T."/>
            <person name="Morono Y."/>
            <person name="Uchiyama I."/>
            <person name="Ito T."/>
            <person name="Fujiyama A."/>
            <person name="Inagaki F."/>
            <person name="Takami H."/>
        </authorList>
    </citation>
    <scope>NUCLEOTIDE SEQUENCE</scope>
    <source>
        <strain evidence="1">Expedition CK06-06</strain>
    </source>
</reference>
<comment type="caution">
    <text evidence="1">The sequence shown here is derived from an EMBL/GenBank/DDBJ whole genome shotgun (WGS) entry which is preliminary data.</text>
</comment>
<gene>
    <name evidence="1" type="ORF">S01H1_15496</name>
</gene>
<dbReference type="EMBL" id="BARS01008087">
    <property type="protein sequence ID" value="GAF73778.1"/>
    <property type="molecule type" value="Genomic_DNA"/>
</dbReference>
<evidence type="ECO:0000313" key="1">
    <source>
        <dbReference type="EMBL" id="GAF73778.1"/>
    </source>
</evidence>
<name>X0RYA1_9ZZZZ</name>
<protein>
    <submittedName>
        <fullName evidence="1">Uncharacterized protein</fullName>
    </submittedName>
</protein>
<sequence>MKINTRLIRKGNKNILLIKKQKNLVLGKQYDFIFEKIDKNKICENSILRRFNNDYFYFRIPTKIKGYLKLESQKDYQIKII</sequence>
<proteinExistence type="predicted"/>
<accession>X0RYA1</accession>